<keyword evidence="1 2" id="KW-1015">Disulfide bond</keyword>
<dbReference type="InterPro" id="IPR002172">
    <property type="entry name" value="LDrepeatLR_classA_rpt"/>
</dbReference>
<protein>
    <submittedName>
        <fullName evidence="4">Uncharacterized protein</fullName>
    </submittedName>
</protein>
<keyword evidence="3" id="KW-0732">Signal</keyword>
<dbReference type="Gene3D" id="4.10.400.10">
    <property type="entry name" value="Low-density Lipoprotein Receptor"/>
    <property type="match status" value="1"/>
</dbReference>
<evidence type="ECO:0000313" key="4">
    <source>
        <dbReference type="Ensembl" id="ENSORLP00015005322.1"/>
    </source>
</evidence>
<dbReference type="SUPFAM" id="SSF57424">
    <property type="entry name" value="LDL receptor-like module"/>
    <property type="match status" value="1"/>
</dbReference>
<dbReference type="CDD" id="cd00112">
    <property type="entry name" value="LDLa"/>
    <property type="match status" value="1"/>
</dbReference>
<reference evidence="4 5" key="2">
    <citation type="submission" date="2017-04" db="EMBL/GenBank/DDBJ databases">
        <title>CpG methylation of centromeres and impact of large insertions on vertebrate speciation.</title>
        <authorList>
            <person name="Ichikawa K."/>
            <person name="Yoshimura J."/>
            <person name="Morishita S."/>
        </authorList>
    </citation>
    <scope>NUCLEOTIDE SEQUENCE</scope>
    <source>
        <strain evidence="4 5">HSOK</strain>
    </source>
</reference>
<feature type="signal peptide" evidence="3">
    <location>
        <begin position="1"/>
        <end position="16"/>
    </location>
</feature>
<feature type="disulfide bond" evidence="2">
    <location>
        <begin position="37"/>
        <end position="55"/>
    </location>
</feature>
<dbReference type="Ensembl" id="ENSORLT00015006125.1">
    <property type="protein sequence ID" value="ENSORLP00015005322.1"/>
    <property type="gene ID" value="ENSORLG00015006102.1"/>
</dbReference>
<evidence type="ECO:0000313" key="5">
    <source>
        <dbReference type="Proteomes" id="UP000265200"/>
    </source>
</evidence>
<feature type="chain" id="PRO_5018031148" evidence="3">
    <location>
        <begin position="17"/>
        <end position="120"/>
    </location>
</feature>
<dbReference type="Proteomes" id="UP000265200">
    <property type="component" value="Chromosome 21"/>
</dbReference>
<reference evidence="4" key="4">
    <citation type="submission" date="2025-09" db="UniProtKB">
        <authorList>
            <consortium name="Ensembl"/>
        </authorList>
    </citation>
    <scope>IDENTIFICATION</scope>
    <source>
        <strain evidence="4">HSOK</strain>
    </source>
</reference>
<evidence type="ECO:0000256" key="2">
    <source>
        <dbReference type="PROSITE-ProRule" id="PRU00124"/>
    </source>
</evidence>
<proteinExistence type="predicted"/>
<name>A0A3P9HC21_ORYLA</name>
<accession>A0A3P9HC21</accession>
<sequence length="120" mass="12835">MLRLLLFSSSLCLIYGIKFPLSLPSTDSSCLWNQFACSKNKCIAKQWLCDGENDCEDGLDESVQICGKAAVWLSAGFPSSVSPSGTASPGKLVASYAGGETQSKGRFPESDQCVNYHVQG</sequence>
<dbReference type="InterPro" id="IPR036055">
    <property type="entry name" value="LDL_receptor-like_sf"/>
</dbReference>
<dbReference type="FunFam" id="4.10.400.10:FF:000005">
    <property type="entry name" value="low-density lipoprotein receptor-related protein 1B"/>
    <property type="match status" value="1"/>
</dbReference>
<comment type="caution">
    <text evidence="2">Lacks conserved residue(s) required for the propagation of feature annotation.</text>
</comment>
<evidence type="ECO:0000256" key="3">
    <source>
        <dbReference type="SAM" id="SignalP"/>
    </source>
</evidence>
<reference key="1">
    <citation type="journal article" date="2007" name="Nature">
        <title>The medaka draft genome and insights into vertebrate genome evolution.</title>
        <authorList>
            <person name="Kasahara M."/>
            <person name="Naruse K."/>
            <person name="Sasaki S."/>
            <person name="Nakatani Y."/>
            <person name="Qu W."/>
            <person name="Ahsan B."/>
            <person name="Yamada T."/>
            <person name="Nagayasu Y."/>
            <person name="Doi K."/>
            <person name="Kasai Y."/>
            <person name="Jindo T."/>
            <person name="Kobayashi D."/>
            <person name="Shimada A."/>
            <person name="Toyoda A."/>
            <person name="Kuroki Y."/>
            <person name="Fujiyama A."/>
            <person name="Sasaki T."/>
            <person name="Shimizu A."/>
            <person name="Asakawa S."/>
            <person name="Shimizu N."/>
            <person name="Hashimoto S."/>
            <person name="Yang J."/>
            <person name="Lee Y."/>
            <person name="Matsushima K."/>
            <person name="Sugano S."/>
            <person name="Sakaizumi M."/>
            <person name="Narita T."/>
            <person name="Ohishi K."/>
            <person name="Haga S."/>
            <person name="Ohta F."/>
            <person name="Nomoto H."/>
            <person name="Nogata K."/>
            <person name="Morishita T."/>
            <person name="Endo T."/>
            <person name="Shin-I T."/>
            <person name="Takeda H."/>
            <person name="Morishita S."/>
            <person name="Kohara Y."/>
        </authorList>
    </citation>
    <scope>NUCLEOTIDE SEQUENCE [LARGE SCALE GENOMIC DNA]</scope>
    <source>
        <strain>Hd-rR</strain>
    </source>
</reference>
<feature type="disulfide bond" evidence="2">
    <location>
        <begin position="30"/>
        <end position="42"/>
    </location>
</feature>
<reference evidence="4" key="3">
    <citation type="submission" date="2025-08" db="UniProtKB">
        <authorList>
            <consortium name="Ensembl"/>
        </authorList>
    </citation>
    <scope>IDENTIFICATION</scope>
    <source>
        <strain evidence="4">HSOK</strain>
    </source>
</reference>
<dbReference type="AlphaFoldDB" id="A0A3P9HC21"/>
<dbReference type="PROSITE" id="PS50068">
    <property type="entry name" value="LDLRA_2"/>
    <property type="match status" value="1"/>
</dbReference>
<organism evidence="4 5">
    <name type="scientific">Oryzias latipes</name>
    <name type="common">Japanese rice fish</name>
    <name type="synonym">Japanese killifish</name>
    <dbReference type="NCBI Taxonomy" id="8090"/>
    <lineage>
        <taxon>Eukaryota</taxon>
        <taxon>Metazoa</taxon>
        <taxon>Chordata</taxon>
        <taxon>Craniata</taxon>
        <taxon>Vertebrata</taxon>
        <taxon>Euteleostomi</taxon>
        <taxon>Actinopterygii</taxon>
        <taxon>Neopterygii</taxon>
        <taxon>Teleostei</taxon>
        <taxon>Neoteleostei</taxon>
        <taxon>Acanthomorphata</taxon>
        <taxon>Ovalentaria</taxon>
        <taxon>Atherinomorphae</taxon>
        <taxon>Beloniformes</taxon>
        <taxon>Adrianichthyidae</taxon>
        <taxon>Oryziinae</taxon>
        <taxon>Oryzias</taxon>
    </lineage>
</organism>
<dbReference type="SMART" id="SM00192">
    <property type="entry name" value="LDLa"/>
    <property type="match status" value="1"/>
</dbReference>
<evidence type="ECO:0000256" key="1">
    <source>
        <dbReference type="ARBA" id="ARBA00023157"/>
    </source>
</evidence>
<dbReference type="Pfam" id="PF00057">
    <property type="entry name" value="Ldl_recept_a"/>
    <property type="match status" value="1"/>
</dbReference>